<evidence type="ECO:0000313" key="1">
    <source>
        <dbReference type="EMBL" id="CUR57942.1"/>
    </source>
</evidence>
<dbReference type="AlphaFoldDB" id="A0A2P2CAM8"/>
<organism evidence="1">
    <name type="scientific">metagenome</name>
    <dbReference type="NCBI Taxonomy" id="256318"/>
    <lineage>
        <taxon>unclassified sequences</taxon>
        <taxon>metagenomes</taxon>
    </lineage>
</organism>
<sequence>MNGPAASGYLNFMLEPIPETRKALAELIAMEGPDLDERLIRMGRSAREVVPSLVGLSLTLVQDGLTFTLASSSPGVASLDATQYIDGGPCVQAAEDAGDPIATEVEDLLDEGRWTLFGLASAAGGIASTLSLSTTSLPGRELGGINLYAATPNAFVGRHERLREALEGSAGAMTTNADLGFRTREHARLAPNLILANVRVDTAVGYLAARFDESIEDARRRLTQAAQRAEVDPVLVAQILLLTQRPAE</sequence>
<name>A0A2P2CAM8_9ZZZZ</name>
<reference evidence="1" key="1">
    <citation type="submission" date="2015-08" db="EMBL/GenBank/DDBJ databases">
        <authorList>
            <person name="Babu N.S."/>
            <person name="Beckwith C.J."/>
            <person name="Beseler K.G."/>
            <person name="Brison A."/>
            <person name="Carone J.V."/>
            <person name="Caskin T.P."/>
            <person name="Diamond M."/>
            <person name="Durham M.E."/>
            <person name="Foxe J.M."/>
            <person name="Go M."/>
            <person name="Henderson B.A."/>
            <person name="Jones I.B."/>
            <person name="McGettigan J.A."/>
            <person name="Micheletti S.J."/>
            <person name="Nasrallah M.E."/>
            <person name="Ortiz D."/>
            <person name="Piller C.R."/>
            <person name="Privatt S.R."/>
            <person name="Schneider S.L."/>
            <person name="Sharp S."/>
            <person name="Smith T.C."/>
            <person name="Stanton J.D."/>
            <person name="Ullery H.E."/>
            <person name="Wilson R.J."/>
            <person name="Serrano M.G."/>
            <person name="Buck G."/>
            <person name="Lee V."/>
            <person name="Wang Y."/>
            <person name="Carvalho R."/>
            <person name="Voegtly L."/>
            <person name="Shi R."/>
            <person name="Duckworth R."/>
            <person name="Johnson A."/>
            <person name="Loviza R."/>
            <person name="Walstead R."/>
            <person name="Shah Z."/>
            <person name="Kiflezghi M."/>
            <person name="Wade K."/>
            <person name="Ball S.L."/>
            <person name="Bradley K.W."/>
            <person name="Asai D.J."/>
            <person name="Bowman C.A."/>
            <person name="Russell D.A."/>
            <person name="Pope W.H."/>
            <person name="Jacobs-Sera D."/>
            <person name="Hendrix R.W."/>
            <person name="Hatfull G.F."/>
        </authorList>
    </citation>
    <scope>NUCLEOTIDE SEQUENCE</scope>
</reference>
<accession>A0A2P2CAM8</accession>
<proteinExistence type="predicted"/>
<evidence type="ECO:0008006" key="2">
    <source>
        <dbReference type="Google" id="ProtNLM"/>
    </source>
</evidence>
<protein>
    <recommendedName>
        <fullName evidence="2">ANTAR domain-containing protein</fullName>
    </recommendedName>
</protein>
<gene>
    <name evidence="1" type="ORF">NOCA2480019</name>
</gene>
<dbReference type="EMBL" id="CZKA01000043">
    <property type="protein sequence ID" value="CUR57942.1"/>
    <property type="molecule type" value="Genomic_DNA"/>
</dbReference>